<evidence type="ECO:0000256" key="1">
    <source>
        <dbReference type="SAM" id="Phobius"/>
    </source>
</evidence>
<dbReference type="EMBL" id="LN725636">
    <property type="protein sequence ID" value="CEP11120.1"/>
    <property type="molecule type" value="Genomic_DNA"/>
</dbReference>
<dbReference type="STRING" id="35722.A0A0B7N6M1"/>
<evidence type="ECO:0000313" key="4">
    <source>
        <dbReference type="Proteomes" id="UP000054107"/>
    </source>
</evidence>
<evidence type="ECO:0000259" key="2">
    <source>
        <dbReference type="Pfam" id="PF03372"/>
    </source>
</evidence>
<dbReference type="Proteomes" id="UP000054107">
    <property type="component" value="Unassembled WGS sequence"/>
</dbReference>
<name>A0A0B7N6M1_9FUNG</name>
<sequence>MAENSLPSPGDMVIHDYRPQEKPLVNESLKCLIHQESEAIIKTIQDLDPDVIILQEVDIFCQRSGNRDHMQELCKSLELLGGFVCEFEEIDSPVRKLRDAVSRNVYAKIQDTNSSIQGGGVHGNAILSKHDIDFRVLEHRKDAFDWAKDGGKFKEPRKGKRYTLVGTVNASPLPPIICYSVHLEVFTGIINRIHNFSDILEDAASIAEKYPHQIIGGDLNTMAHSIVRLSPKYACDRYRWMSLGDTESNWFDRHVMAVYRDPQHEYNLRLAAAGFPFSMAPIRFIRFTWRLLGSLKLFELVSGFDLETLKRARNPGFYDPWDPDEITLHNPDYFGLFKAKLDWTMVRCMDVRQKWIGNRNYSESDHAYLMVKVTPDSKEKLDNAHEIWNHRRRQWQPNKSAPYWRSTIGVSVLILVLTLVTHWLLYLLGPFM</sequence>
<reference evidence="3 4" key="1">
    <citation type="submission" date="2014-09" db="EMBL/GenBank/DDBJ databases">
        <authorList>
            <person name="Ellenberger Sabrina"/>
        </authorList>
    </citation>
    <scope>NUCLEOTIDE SEQUENCE [LARGE SCALE GENOMIC DNA]</scope>
    <source>
        <strain evidence="3 4">CBS 412.66</strain>
    </source>
</reference>
<feature type="transmembrane region" description="Helical" evidence="1">
    <location>
        <begin position="403"/>
        <end position="428"/>
    </location>
</feature>
<keyword evidence="4" id="KW-1185">Reference proteome</keyword>
<dbReference type="Pfam" id="PF03372">
    <property type="entry name" value="Exo_endo_phos"/>
    <property type="match status" value="1"/>
</dbReference>
<proteinExistence type="predicted"/>
<accession>A0A0B7N6M1</accession>
<organism evidence="3 4">
    <name type="scientific">Parasitella parasitica</name>
    <dbReference type="NCBI Taxonomy" id="35722"/>
    <lineage>
        <taxon>Eukaryota</taxon>
        <taxon>Fungi</taxon>
        <taxon>Fungi incertae sedis</taxon>
        <taxon>Mucoromycota</taxon>
        <taxon>Mucoromycotina</taxon>
        <taxon>Mucoromycetes</taxon>
        <taxon>Mucorales</taxon>
        <taxon>Mucorineae</taxon>
        <taxon>Mucoraceae</taxon>
        <taxon>Parasitella</taxon>
    </lineage>
</organism>
<keyword evidence="1" id="KW-0812">Transmembrane</keyword>
<protein>
    <recommendedName>
        <fullName evidence="2">Endonuclease/exonuclease/phosphatase domain-containing protein</fullName>
    </recommendedName>
</protein>
<keyword evidence="1" id="KW-0472">Membrane</keyword>
<evidence type="ECO:0000313" key="3">
    <source>
        <dbReference type="EMBL" id="CEP11120.1"/>
    </source>
</evidence>
<dbReference type="OrthoDB" id="200415at2759"/>
<dbReference type="InterPro" id="IPR005135">
    <property type="entry name" value="Endo/exonuclease/phosphatase"/>
</dbReference>
<dbReference type="GO" id="GO:0003824">
    <property type="term" value="F:catalytic activity"/>
    <property type="evidence" value="ECO:0007669"/>
    <property type="project" value="InterPro"/>
</dbReference>
<feature type="domain" description="Endonuclease/exonuclease/phosphatase" evidence="2">
    <location>
        <begin position="37"/>
        <end position="228"/>
    </location>
</feature>
<dbReference type="SUPFAM" id="SSF56219">
    <property type="entry name" value="DNase I-like"/>
    <property type="match status" value="1"/>
</dbReference>
<dbReference type="Gene3D" id="3.60.10.10">
    <property type="entry name" value="Endonuclease/exonuclease/phosphatase"/>
    <property type="match status" value="1"/>
</dbReference>
<keyword evidence="1" id="KW-1133">Transmembrane helix</keyword>
<dbReference type="AlphaFoldDB" id="A0A0B7N6M1"/>
<gene>
    <name evidence="3" type="primary">PARPA_04921.1 scaffold 15694</name>
</gene>
<dbReference type="InterPro" id="IPR036691">
    <property type="entry name" value="Endo/exonu/phosph_ase_sf"/>
</dbReference>